<evidence type="ECO:0000259" key="3">
    <source>
        <dbReference type="PROSITE" id="PS50222"/>
    </source>
</evidence>
<feature type="compositionally biased region" description="Acidic residues" evidence="1">
    <location>
        <begin position="289"/>
        <end position="298"/>
    </location>
</feature>
<evidence type="ECO:0000256" key="1">
    <source>
        <dbReference type="SAM" id="MobiDB-lite"/>
    </source>
</evidence>
<dbReference type="SUPFAM" id="SSF47473">
    <property type="entry name" value="EF-hand"/>
    <property type="match status" value="1"/>
</dbReference>
<dbReference type="KEGG" id="ahz:APS56_13010"/>
<dbReference type="PROSITE" id="PS00018">
    <property type="entry name" value="EF_HAND_1"/>
    <property type="match status" value="1"/>
</dbReference>
<evidence type="ECO:0000256" key="2">
    <source>
        <dbReference type="SAM" id="SignalP"/>
    </source>
</evidence>
<dbReference type="STRING" id="1736674.APS56_13010"/>
<protein>
    <recommendedName>
        <fullName evidence="3">EF-hand domain-containing protein</fullName>
    </recommendedName>
</protein>
<feature type="compositionally biased region" description="Low complexity" evidence="1">
    <location>
        <begin position="305"/>
        <end position="315"/>
    </location>
</feature>
<dbReference type="InterPro" id="IPR011992">
    <property type="entry name" value="EF-hand-dom_pair"/>
</dbReference>
<keyword evidence="5" id="KW-1185">Reference proteome</keyword>
<organism evidence="4 5">
    <name type="scientific">Pseudalgibacter alginicilyticus</name>
    <dbReference type="NCBI Taxonomy" id="1736674"/>
    <lineage>
        <taxon>Bacteria</taxon>
        <taxon>Pseudomonadati</taxon>
        <taxon>Bacteroidota</taxon>
        <taxon>Flavobacteriia</taxon>
        <taxon>Flavobacteriales</taxon>
        <taxon>Flavobacteriaceae</taxon>
        <taxon>Pseudalgibacter</taxon>
    </lineage>
</organism>
<sequence>MCFLKTLKMFIKSLFTAVMLLFYSVSFSQGSTNDSKPFILDFVSGVSYPLGDFKSFSETGFKSGLVVNKKFCNNISVGFNTNYTALPIKSNIGVSNEKWHAFSLGVGPQYQIDINKVFVQFYGHLGVSFLDIPEVIDFYPQTDLVLTSLKEANSSGLNTRLGINIGAEICKGLRFFVSTEYTTSYNGHINYQIKDVTNAIDDGGNINADIVNNIPFENKDFSFSTMNIQFGIRLDLGNTNQKATSHNASRSNRSNNIKHDDSDEDSGIGQLEGHSANISGRINSVNDNPNDDLDGEDDNIAKATSHNASRSNRSNNIKHDDFDEDSDSSAYSLSVLKVLVEMDINRDRKISKLEAKGDLKETFEKRDVNKDGYLTENELKAKNQ</sequence>
<dbReference type="PROSITE" id="PS50222">
    <property type="entry name" value="EF_HAND_2"/>
    <property type="match status" value="1"/>
</dbReference>
<keyword evidence="2" id="KW-0732">Signal</keyword>
<dbReference type="GO" id="GO:0005509">
    <property type="term" value="F:calcium ion binding"/>
    <property type="evidence" value="ECO:0007669"/>
    <property type="project" value="InterPro"/>
</dbReference>
<evidence type="ECO:0000313" key="4">
    <source>
        <dbReference type="EMBL" id="ALJ05995.1"/>
    </source>
</evidence>
<dbReference type="Gene3D" id="1.10.238.10">
    <property type="entry name" value="EF-hand"/>
    <property type="match status" value="1"/>
</dbReference>
<feature type="chain" id="PRO_5006042619" description="EF-hand domain-containing protein" evidence="2">
    <location>
        <begin position="29"/>
        <end position="384"/>
    </location>
</feature>
<evidence type="ECO:0000313" key="5">
    <source>
        <dbReference type="Proteomes" id="UP000057981"/>
    </source>
</evidence>
<dbReference type="SUPFAM" id="SSF56925">
    <property type="entry name" value="OMPA-like"/>
    <property type="match status" value="1"/>
</dbReference>
<feature type="signal peptide" evidence="2">
    <location>
        <begin position="1"/>
        <end position="28"/>
    </location>
</feature>
<reference evidence="4 5" key="1">
    <citation type="submission" date="2015-10" db="EMBL/GenBank/DDBJ databases">
        <authorList>
            <person name="Gilbert D.G."/>
        </authorList>
    </citation>
    <scope>NUCLEOTIDE SEQUENCE [LARGE SCALE GENOMIC DNA]</scope>
    <source>
        <strain evidence="5">HZ-22</strain>
    </source>
</reference>
<feature type="domain" description="EF-hand" evidence="3">
    <location>
        <begin position="354"/>
        <end position="384"/>
    </location>
</feature>
<gene>
    <name evidence="4" type="ORF">APS56_13010</name>
</gene>
<dbReference type="EMBL" id="CP012898">
    <property type="protein sequence ID" value="ALJ05995.1"/>
    <property type="molecule type" value="Genomic_DNA"/>
</dbReference>
<dbReference type="InterPro" id="IPR018247">
    <property type="entry name" value="EF_Hand_1_Ca_BS"/>
</dbReference>
<name>A0A0P0CII2_9FLAO</name>
<dbReference type="Proteomes" id="UP000057981">
    <property type="component" value="Chromosome"/>
</dbReference>
<feature type="compositionally biased region" description="Polar residues" evidence="1">
    <location>
        <begin position="276"/>
        <end position="285"/>
    </location>
</feature>
<feature type="compositionally biased region" description="Low complexity" evidence="1">
    <location>
        <begin position="245"/>
        <end position="255"/>
    </location>
</feature>
<dbReference type="InterPro" id="IPR002048">
    <property type="entry name" value="EF_hand_dom"/>
</dbReference>
<dbReference type="AlphaFoldDB" id="A0A0P0CII2"/>
<proteinExistence type="predicted"/>
<feature type="region of interest" description="Disordered" evidence="1">
    <location>
        <begin position="241"/>
        <end position="327"/>
    </location>
</feature>
<dbReference type="InterPro" id="IPR011250">
    <property type="entry name" value="OMP/PagP_B-barrel"/>
</dbReference>
<accession>A0A0P0CII2</accession>